<name>A0ABF7QKH5_RHILW</name>
<evidence type="ECO:0000256" key="5">
    <source>
        <dbReference type="ARBA" id="ARBA00022971"/>
    </source>
</evidence>
<dbReference type="InterPro" id="IPR027417">
    <property type="entry name" value="P-loop_NTPase"/>
</dbReference>
<evidence type="ECO:0000313" key="11">
    <source>
        <dbReference type="Proteomes" id="UP000008330"/>
    </source>
</evidence>
<comment type="subcellular location">
    <subcellularLocation>
        <location evidence="1">Cell membrane</location>
        <topology evidence="1">Multi-pass membrane protein</topology>
    </subcellularLocation>
</comment>
<keyword evidence="4 9" id="KW-0812">Transmembrane</keyword>
<sequence length="504" mass="56289">MGFCYAITLWPLSIVCKFLWALSVSIIVNMWGAVQFPLAAWRKYKNPPQPTHGNAKYEDDKSLRKRGYLGNHGFLACVTDKGRKVFTSPERTVVMLAPPGSGKSQHFLADLRAKMKRPDDKLPHLIIGDAADELYQNSAKDLAARGYQIFKIDLVEPEAWSKYDVLSGLDPSVTAEVLFGRQLDAICRLFVPDEPHSKQPHFYEFARLMVKCAITINVKYEGNNKPIGDILSELIDEDGRDEMIKRSKKYGDPIVTSTLKVMAKMQDKPEGLSMMSTSLRKLEGWLDPAIREITAFGEDIHGKYSRGWRFEQMLMHDKPVALFIHSGTNETAAGPMVRLIYGNAINAVSTLLDTGKAMPRDLEVMVDEAGLAGNCAAISHAYNRLRKAGVRIRMCFLGLTEFKETYPNAMKILAGSDLVVFGGSNEQDLNQYASDLAGEYTVHSKSESESSSGESRGRSEQPRRLIKPSEVRGLAYDKALVFIDNLVVLGKKPWRKGKNGIEFL</sequence>
<dbReference type="Gene3D" id="3.40.50.300">
    <property type="entry name" value="P-loop containing nucleotide triphosphate hydrolases"/>
    <property type="match status" value="1"/>
</dbReference>
<feature type="region of interest" description="Disordered" evidence="8">
    <location>
        <begin position="443"/>
        <end position="464"/>
    </location>
</feature>
<evidence type="ECO:0000313" key="10">
    <source>
        <dbReference type="EMBL" id="ACI54457.1"/>
    </source>
</evidence>
<dbReference type="RefSeq" id="WP_012557259.1">
    <property type="nucleotide sequence ID" value="NC_011369.1"/>
</dbReference>
<gene>
    <name evidence="10" type="ordered locus">Rleg2_1163</name>
</gene>
<dbReference type="KEGG" id="rlt:Rleg2_1163"/>
<comment type="similarity">
    <text evidence="2">Belongs to the VirD4/TraG family.</text>
</comment>
<dbReference type="PANTHER" id="PTHR37937">
    <property type="entry name" value="CONJUGATIVE TRANSFER: DNA TRANSPORT"/>
    <property type="match status" value="1"/>
</dbReference>
<evidence type="ECO:0000256" key="3">
    <source>
        <dbReference type="ARBA" id="ARBA00022475"/>
    </source>
</evidence>
<dbReference type="InterPro" id="IPR003688">
    <property type="entry name" value="TraG/VirD4"/>
</dbReference>
<reference evidence="10 11" key="1">
    <citation type="journal article" date="2010" name="Stand. Genomic Sci.">
        <title>Complete genome sequence of Rhizobium leguminosarum bv trifolii strain WSM2304, an effective microsymbiont of the South American clover Trifolium polymorphum.</title>
        <authorList>
            <person name="Reeve W."/>
            <person name="O'Hara G."/>
            <person name="Chain P."/>
            <person name="Ardley J."/>
            <person name="Brau L."/>
            <person name="Nandesena K."/>
            <person name="Tiwari R."/>
            <person name="Malfatti S."/>
            <person name="Kiss H."/>
            <person name="Lapidus A."/>
            <person name="Copeland A."/>
            <person name="Nolan M."/>
            <person name="Land M."/>
            <person name="Ivanova N."/>
            <person name="Mavromatis K."/>
            <person name="Markowitz V."/>
            <person name="Kyrpides N."/>
            <person name="Melino V."/>
            <person name="Denton M."/>
            <person name="Yates R."/>
            <person name="Howieson J."/>
        </authorList>
    </citation>
    <scope>NUCLEOTIDE SEQUENCE [LARGE SCALE GENOMIC DNA]</scope>
    <source>
        <strain evidence="10 11">WSM2304</strain>
    </source>
</reference>
<evidence type="ECO:0000256" key="7">
    <source>
        <dbReference type="ARBA" id="ARBA00023136"/>
    </source>
</evidence>
<dbReference type="AlphaFoldDB" id="A0ABF7QKH5"/>
<accession>A0ABF7QKH5</accession>
<dbReference type="Pfam" id="PF02534">
    <property type="entry name" value="T4SS-DNA_transf"/>
    <property type="match status" value="1"/>
</dbReference>
<organism evidence="10 11">
    <name type="scientific">Rhizobium leguminosarum bv. trifolii (strain WSM2304)</name>
    <dbReference type="NCBI Taxonomy" id="395492"/>
    <lineage>
        <taxon>Bacteria</taxon>
        <taxon>Pseudomonadati</taxon>
        <taxon>Pseudomonadota</taxon>
        <taxon>Alphaproteobacteria</taxon>
        <taxon>Hyphomicrobiales</taxon>
        <taxon>Rhizobiaceae</taxon>
        <taxon>Rhizobium/Agrobacterium group</taxon>
        <taxon>Rhizobium</taxon>
    </lineage>
</organism>
<keyword evidence="5" id="KW-0184">Conjugation</keyword>
<evidence type="ECO:0000256" key="1">
    <source>
        <dbReference type="ARBA" id="ARBA00004651"/>
    </source>
</evidence>
<evidence type="ECO:0000256" key="6">
    <source>
        <dbReference type="ARBA" id="ARBA00022989"/>
    </source>
</evidence>
<feature type="transmembrane region" description="Helical" evidence="9">
    <location>
        <begin position="18"/>
        <end position="41"/>
    </location>
</feature>
<evidence type="ECO:0000256" key="4">
    <source>
        <dbReference type="ARBA" id="ARBA00022692"/>
    </source>
</evidence>
<evidence type="ECO:0000256" key="9">
    <source>
        <dbReference type="SAM" id="Phobius"/>
    </source>
</evidence>
<protein>
    <submittedName>
        <fullName evidence="10">Type IV secretory pathway VirD4 protein-like protein</fullName>
    </submittedName>
</protein>
<dbReference type="Proteomes" id="UP000008330">
    <property type="component" value="Chromosome"/>
</dbReference>
<keyword evidence="6 9" id="KW-1133">Transmembrane helix</keyword>
<evidence type="ECO:0000256" key="8">
    <source>
        <dbReference type="SAM" id="MobiDB-lite"/>
    </source>
</evidence>
<evidence type="ECO:0000256" key="2">
    <source>
        <dbReference type="ARBA" id="ARBA00008806"/>
    </source>
</evidence>
<proteinExistence type="inferred from homology"/>
<dbReference type="EMBL" id="CP001191">
    <property type="protein sequence ID" value="ACI54457.1"/>
    <property type="molecule type" value="Genomic_DNA"/>
</dbReference>
<dbReference type="SUPFAM" id="SSF52540">
    <property type="entry name" value="P-loop containing nucleoside triphosphate hydrolases"/>
    <property type="match status" value="1"/>
</dbReference>
<feature type="compositionally biased region" description="Basic and acidic residues" evidence="8">
    <location>
        <begin position="455"/>
        <end position="464"/>
    </location>
</feature>
<keyword evidence="7 9" id="KW-0472">Membrane</keyword>
<keyword evidence="3" id="KW-1003">Cell membrane</keyword>
<dbReference type="PANTHER" id="PTHR37937:SF1">
    <property type="entry name" value="CONJUGATIVE TRANSFER: DNA TRANSPORT"/>
    <property type="match status" value="1"/>
</dbReference>
<dbReference type="InterPro" id="IPR051539">
    <property type="entry name" value="T4SS-coupling_protein"/>
</dbReference>
<keyword evidence="11" id="KW-1185">Reference proteome</keyword>
<dbReference type="GO" id="GO:0005886">
    <property type="term" value="C:plasma membrane"/>
    <property type="evidence" value="ECO:0007669"/>
    <property type="project" value="UniProtKB-SubCell"/>
</dbReference>